<dbReference type="Gene3D" id="2.40.30.170">
    <property type="match status" value="1"/>
</dbReference>
<comment type="caution">
    <text evidence="4">The sequence shown here is derived from an EMBL/GenBank/DDBJ whole genome shotgun (WGS) entry which is preliminary data.</text>
</comment>
<evidence type="ECO:0000256" key="2">
    <source>
        <dbReference type="ARBA" id="ARBA00023054"/>
    </source>
</evidence>
<gene>
    <name evidence="4" type="ORF">DI536_25950</name>
</gene>
<comment type="subcellular location">
    <subcellularLocation>
        <location evidence="1">Cell envelope</location>
    </subcellularLocation>
</comment>
<dbReference type="AlphaFoldDB" id="A0A2W5SXG8"/>
<evidence type="ECO:0000256" key="3">
    <source>
        <dbReference type="SAM" id="Coils"/>
    </source>
</evidence>
<dbReference type="PANTHER" id="PTHR32347">
    <property type="entry name" value="EFFLUX SYSTEM COMPONENT YKNX-RELATED"/>
    <property type="match status" value="1"/>
</dbReference>
<organism evidence="4 5">
    <name type="scientific">Archangium gephyra</name>
    <dbReference type="NCBI Taxonomy" id="48"/>
    <lineage>
        <taxon>Bacteria</taxon>
        <taxon>Pseudomonadati</taxon>
        <taxon>Myxococcota</taxon>
        <taxon>Myxococcia</taxon>
        <taxon>Myxococcales</taxon>
        <taxon>Cystobacterineae</taxon>
        <taxon>Archangiaceae</taxon>
        <taxon>Archangium</taxon>
    </lineage>
</organism>
<reference evidence="4 5" key="1">
    <citation type="submission" date="2017-08" db="EMBL/GenBank/DDBJ databases">
        <title>Infants hospitalized years apart are colonized by the same room-sourced microbial strains.</title>
        <authorList>
            <person name="Brooks B."/>
            <person name="Olm M.R."/>
            <person name="Firek B.A."/>
            <person name="Baker R."/>
            <person name="Thomas B.C."/>
            <person name="Morowitz M.J."/>
            <person name="Banfield J.F."/>
        </authorList>
    </citation>
    <scope>NUCLEOTIDE SEQUENCE [LARGE SCALE GENOMIC DNA]</scope>
    <source>
        <strain evidence="4">S2_003_000_R2_14</strain>
    </source>
</reference>
<keyword evidence="2 3" id="KW-0175">Coiled coil</keyword>
<feature type="coiled-coil region" evidence="3">
    <location>
        <begin position="71"/>
        <end position="124"/>
    </location>
</feature>
<accession>A0A2W5SXG8</accession>
<dbReference type="Proteomes" id="UP000249061">
    <property type="component" value="Unassembled WGS sequence"/>
</dbReference>
<dbReference type="InterPro" id="IPR050465">
    <property type="entry name" value="UPF0194_transport"/>
</dbReference>
<dbReference type="Gene3D" id="1.10.287.470">
    <property type="entry name" value="Helix hairpin bin"/>
    <property type="match status" value="1"/>
</dbReference>
<evidence type="ECO:0000256" key="1">
    <source>
        <dbReference type="ARBA" id="ARBA00004196"/>
    </source>
</evidence>
<name>A0A2W5SXG8_9BACT</name>
<evidence type="ECO:0000313" key="4">
    <source>
        <dbReference type="EMBL" id="PZR08079.1"/>
    </source>
</evidence>
<dbReference type="GO" id="GO:0030313">
    <property type="term" value="C:cell envelope"/>
    <property type="evidence" value="ECO:0007669"/>
    <property type="project" value="UniProtKB-SubCell"/>
</dbReference>
<evidence type="ECO:0000313" key="5">
    <source>
        <dbReference type="Proteomes" id="UP000249061"/>
    </source>
</evidence>
<dbReference type="Gene3D" id="2.40.50.100">
    <property type="match status" value="1"/>
</dbReference>
<evidence type="ECO:0008006" key="6">
    <source>
        <dbReference type="Google" id="ProtNLM"/>
    </source>
</evidence>
<dbReference type="EMBL" id="QFQP01000027">
    <property type="protein sequence ID" value="PZR08079.1"/>
    <property type="molecule type" value="Genomic_DNA"/>
</dbReference>
<protein>
    <recommendedName>
        <fullName evidence="6">RND efflux pump membrane fusion protein barrel-sandwich domain-containing protein</fullName>
    </recommendedName>
</protein>
<sequence>MFRRSIVVALVLVLILGAVVLFVPLPRTVTSSFTLVPHAKVEVTAPREGAFSEVTAAGMVNKGAVLATYDLAPLEARKQDIEKQIASLTKQLQAPPNPNAATNLVKAQAALKTAQTALAKAKGKKKVAAAKKVKAAEVAVEKAKAALPKPAFELEKPLQELNVVLESVNSQLAQPTIVAPVAGAFTPAIEVGKTVTAGASVGAVEDSSKLKAVVKQPDGEVIKRGQVVTLVLPRGKKRVAFDGDAKGGLAEAMFDNAKGDLKPGVTGTAELEGEPRAMVQLK</sequence>
<proteinExistence type="predicted"/>
<dbReference type="PANTHER" id="PTHR32347:SF23">
    <property type="entry name" value="BLL5650 PROTEIN"/>
    <property type="match status" value="1"/>
</dbReference>